<evidence type="ECO:0000313" key="2">
    <source>
        <dbReference type="EMBL" id="KAA8897819.1"/>
    </source>
</evidence>
<protein>
    <submittedName>
        <fullName evidence="2">Uncharacterized protein</fullName>
    </submittedName>
</protein>
<comment type="caution">
    <text evidence="2">The sequence shown here is derived from an EMBL/GenBank/DDBJ whole genome shotgun (WGS) entry which is preliminary data.</text>
</comment>
<name>A0A5J5ENR6_9PEZI</name>
<organism evidence="2 3">
    <name type="scientific">Sphaerosporella brunnea</name>
    <dbReference type="NCBI Taxonomy" id="1250544"/>
    <lineage>
        <taxon>Eukaryota</taxon>
        <taxon>Fungi</taxon>
        <taxon>Dikarya</taxon>
        <taxon>Ascomycota</taxon>
        <taxon>Pezizomycotina</taxon>
        <taxon>Pezizomycetes</taxon>
        <taxon>Pezizales</taxon>
        <taxon>Pyronemataceae</taxon>
        <taxon>Sphaerosporella</taxon>
    </lineage>
</organism>
<evidence type="ECO:0000313" key="3">
    <source>
        <dbReference type="Proteomes" id="UP000326924"/>
    </source>
</evidence>
<keyword evidence="3" id="KW-1185">Reference proteome</keyword>
<dbReference type="EMBL" id="VXIS01000191">
    <property type="protein sequence ID" value="KAA8897819.1"/>
    <property type="molecule type" value="Genomic_DNA"/>
</dbReference>
<evidence type="ECO:0000256" key="1">
    <source>
        <dbReference type="SAM" id="MobiDB-lite"/>
    </source>
</evidence>
<feature type="region of interest" description="Disordered" evidence="1">
    <location>
        <begin position="1"/>
        <end position="34"/>
    </location>
</feature>
<gene>
    <name evidence="2" type="ORF">FN846DRAFT_910216</name>
</gene>
<dbReference type="Proteomes" id="UP000326924">
    <property type="component" value="Unassembled WGS sequence"/>
</dbReference>
<reference evidence="2 3" key="1">
    <citation type="submission" date="2019-09" db="EMBL/GenBank/DDBJ databases">
        <title>Draft genome of the ectomycorrhizal ascomycete Sphaerosporella brunnea.</title>
        <authorList>
            <consortium name="DOE Joint Genome Institute"/>
            <person name="Benucci G.M."/>
            <person name="Marozzi G."/>
            <person name="Antonielli L."/>
            <person name="Sanchez S."/>
            <person name="Marco P."/>
            <person name="Wang X."/>
            <person name="Falini L.B."/>
            <person name="Barry K."/>
            <person name="Haridas S."/>
            <person name="Lipzen A."/>
            <person name="Labutti K."/>
            <person name="Grigoriev I.V."/>
            <person name="Murat C."/>
            <person name="Martin F."/>
            <person name="Albertini E."/>
            <person name="Donnini D."/>
            <person name="Bonito G."/>
        </authorList>
    </citation>
    <scope>NUCLEOTIDE SEQUENCE [LARGE SCALE GENOMIC DNA]</scope>
    <source>
        <strain evidence="2 3">Sb_GMNB300</strain>
    </source>
</reference>
<sequence>MGGSQQFSPLESGRPPRTPFDPCKPGQSGFERGLNRTDCDVRAVDVGWTIPIQTPHDSSEIQELSVVLEDHFPVNEVWLSNSGNDTKWSKALAERLIASKTLTDDEWFKKALELGDRLGVDTAEIGKKAAFSWCSHHRSVGSFWNCLHGEQGVCKVPVFLRSFERMEMTTAFETCIDRATLEAAASLRWVDAKIATPAQPVSEQAATTFLARPGFPPNDLFHPLSGLLSVLAPRRHGIAAQTRVDAADQAKMVVGTSTKGSREP</sequence>
<dbReference type="AlphaFoldDB" id="A0A5J5ENR6"/>
<accession>A0A5J5ENR6</accession>
<proteinExistence type="predicted"/>
<dbReference type="InParanoid" id="A0A5J5ENR6"/>